<dbReference type="InterPro" id="IPR052714">
    <property type="entry name" value="MFS_Exporter"/>
</dbReference>
<dbReference type="InterPro" id="IPR036259">
    <property type="entry name" value="MFS_trans_sf"/>
</dbReference>
<dbReference type="Pfam" id="PF07690">
    <property type="entry name" value="MFS_1"/>
    <property type="match status" value="1"/>
</dbReference>
<dbReference type="Gene3D" id="1.20.1250.20">
    <property type="entry name" value="MFS general substrate transporter like domains"/>
    <property type="match status" value="2"/>
</dbReference>
<dbReference type="SUPFAM" id="SSF103473">
    <property type="entry name" value="MFS general substrate transporter"/>
    <property type="match status" value="1"/>
</dbReference>
<feature type="transmembrane region" description="Helical" evidence="4">
    <location>
        <begin position="169"/>
        <end position="191"/>
    </location>
</feature>
<evidence type="ECO:0000256" key="2">
    <source>
        <dbReference type="ARBA" id="ARBA00022989"/>
    </source>
</evidence>
<feature type="transmembrane region" description="Helical" evidence="4">
    <location>
        <begin position="362"/>
        <end position="381"/>
    </location>
</feature>
<organism evidence="6 7">
    <name type="scientific">Pendulispora brunnea</name>
    <dbReference type="NCBI Taxonomy" id="2905690"/>
    <lineage>
        <taxon>Bacteria</taxon>
        <taxon>Pseudomonadati</taxon>
        <taxon>Myxococcota</taxon>
        <taxon>Myxococcia</taxon>
        <taxon>Myxococcales</taxon>
        <taxon>Sorangiineae</taxon>
        <taxon>Pendulisporaceae</taxon>
        <taxon>Pendulispora</taxon>
    </lineage>
</organism>
<feature type="transmembrane region" description="Helical" evidence="4">
    <location>
        <begin position="243"/>
        <end position="264"/>
    </location>
</feature>
<dbReference type="Proteomes" id="UP001379533">
    <property type="component" value="Chromosome"/>
</dbReference>
<dbReference type="PROSITE" id="PS50850">
    <property type="entry name" value="MFS"/>
    <property type="match status" value="1"/>
</dbReference>
<evidence type="ECO:0000256" key="3">
    <source>
        <dbReference type="ARBA" id="ARBA00023136"/>
    </source>
</evidence>
<dbReference type="RefSeq" id="WP_394843186.1">
    <property type="nucleotide sequence ID" value="NZ_CP089982.1"/>
</dbReference>
<keyword evidence="7" id="KW-1185">Reference proteome</keyword>
<keyword evidence="2 4" id="KW-1133">Transmembrane helix</keyword>
<reference evidence="6 7" key="1">
    <citation type="submission" date="2021-12" db="EMBL/GenBank/DDBJ databases">
        <title>Discovery of the Pendulisporaceae a myxobacterial family with distinct sporulation behavior and unique specialized metabolism.</title>
        <authorList>
            <person name="Garcia R."/>
            <person name="Popoff A."/>
            <person name="Bader C.D."/>
            <person name="Loehr J."/>
            <person name="Walesch S."/>
            <person name="Walt C."/>
            <person name="Boldt J."/>
            <person name="Bunk B."/>
            <person name="Haeckl F.J.F.P.J."/>
            <person name="Gunesch A.P."/>
            <person name="Birkelbach J."/>
            <person name="Nuebel U."/>
            <person name="Pietschmann T."/>
            <person name="Bach T."/>
            <person name="Mueller R."/>
        </authorList>
    </citation>
    <scope>NUCLEOTIDE SEQUENCE [LARGE SCALE GENOMIC DNA]</scope>
    <source>
        <strain evidence="6 7">MSr12523</strain>
    </source>
</reference>
<keyword evidence="1 4" id="KW-0812">Transmembrane</keyword>
<proteinExistence type="predicted"/>
<feature type="transmembrane region" description="Helical" evidence="4">
    <location>
        <begin position="335"/>
        <end position="356"/>
    </location>
</feature>
<feature type="transmembrane region" description="Helical" evidence="4">
    <location>
        <begin position="80"/>
        <end position="98"/>
    </location>
</feature>
<evidence type="ECO:0000313" key="7">
    <source>
        <dbReference type="Proteomes" id="UP001379533"/>
    </source>
</evidence>
<dbReference type="EMBL" id="CP089982">
    <property type="protein sequence ID" value="WXA92582.1"/>
    <property type="molecule type" value="Genomic_DNA"/>
</dbReference>
<gene>
    <name evidence="6" type="ORF">LZC95_39815</name>
</gene>
<feature type="transmembrane region" description="Helical" evidence="4">
    <location>
        <begin position="276"/>
        <end position="294"/>
    </location>
</feature>
<feature type="transmembrane region" description="Helical" evidence="4">
    <location>
        <begin position="300"/>
        <end position="323"/>
    </location>
</feature>
<evidence type="ECO:0000256" key="1">
    <source>
        <dbReference type="ARBA" id="ARBA00022692"/>
    </source>
</evidence>
<dbReference type="PANTHER" id="PTHR23531:SF1">
    <property type="entry name" value="QUINOLENE RESISTANCE PROTEIN NORA"/>
    <property type="match status" value="1"/>
</dbReference>
<evidence type="ECO:0000256" key="4">
    <source>
        <dbReference type="SAM" id="Phobius"/>
    </source>
</evidence>
<dbReference type="InterPro" id="IPR020846">
    <property type="entry name" value="MFS_dom"/>
</dbReference>
<feature type="transmembrane region" description="Helical" evidence="4">
    <location>
        <begin position="212"/>
        <end position="231"/>
    </location>
</feature>
<protein>
    <submittedName>
        <fullName evidence="6">MFS transporter</fullName>
    </submittedName>
</protein>
<evidence type="ECO:0000259" key="5">
    <source>
        <dbReference type="PROSITE" id="PS50850"/>
    </source>
</evidence>
<sequence>MNTTVAQAAPLLTRPFALAWVAYFFHALSFQLHLHVPGYLHGRGATEFDIGLSYAVSAASAIAAKPLCGRRIDGAGPRPVLLVGGVLAVTSTCGYLLLQGRGLLWFYPLRMLQTIAIQVLVTSFYAYAAAHLPEPRRIQGMALFGVAGILPIGLAGLLGEALLRVRADYVLLFATSAAFAILACAISSALTDAGPAGDGPPRHFSAAMLQRELLPLWFASLLCAIIAAIYFTFLKTFVQSSGIGSVAVFFSMYTTMSILIRVLGGRLPERAGPKRVLFVGMVSMATGLLLLGQASSGYGLAAAGIACGVGQGYALPVLLGLVVTRADPRARGSALAIFTSFYDIGTIVAGPLFGFVVRATNYAVMFHTAAAVLLIGMGIFARLDRRH</sequence>
<feature type="transmembrane region" description="Helical" evidence="4">
    <location>
        <begin position="110"/>
        <end position="130"/>
    </location>
</feature>
<accession>A0ABZ2K1H4</accession>
<keyword evidence="3 4" id="KW-0472">Membrane</keyword>
<name>A0ABZ2K1H4_9BACT</name>
<feature type="domain" description="Major facilitator superfamily (MFS) profile" evidence="5">
    <location>
        <begin position="208"/>
        <end position="387"/>
    </location>
</feature>
<dbReference type="InterPro" id="IPR011701">
    <property type="entry name" value="MFS"/>
</dbReference>
<feature type="transmembrane region" description="Helical" evidence="4">
    <location>
        <begin position="142"/>
        <end position="163"/>
    </location>
</feature>
<dbReference type="PANTHER" id="PTHR23531">
    <property type="entry name" value="QUINOLENE RESISTANCE PROTEIN NORA"/>
    <property type="match status" value="1"/>
</dbReference>
<evidence type="ECO:0000313" key="6">
    <source>
        <dbReference type="EMBL" id="WXA92582.1"/>
    </source>
</evidence>